<dbReference type="EMBL" id="JAKKPZ010000685">
    <property type="protein sequence ID" value="KAI1693041.1"/>
    <property type="molecule type" value="Genomic_DNA"/>
</dbReference>
<name>A0AAD4MGJ0_9BILA</name>
<gene>
    <name evidence="1" type="ORF">DdX_20878</name>
</gene>
<comment type="caution">
    <text evidence="1">The sequence shown here is derived from an EMBL/GenBank/DDBJ whole genome shotgun (WGS) entry which is preliminary data.</text>
</comment>
<reference evidence="1" key="1">
    <citation type="submission" date="2022-01" db="EMBL/GenBank/DDBJ databases">
        <title>Genome Sequence Resource for Two Populations of Ditylenchus destructor, the Migratory Endoparasitic Phytonematode.</title>
        <authorList>
            <person name="Zhang H."/>
            <person name="Lin R."/>
            <person name="Xie B."/>
        </authorList>
    </citation>
    <scope>NUCLEOTIDE SEQUENCE</scope>
    <source>
        <strain evidence="1">BazhouSP</strain>
    </source>
</reference>
<proteinExistence type="predicted"/>
<sequence>MELDHQTDVLNLLAASINPDRNRLKCHILAFHLDFFSQEFFKVITVETKKMHGSDRLSEKQAKPVNEAQMLPGVKKKRSDRRIRNIATFDNGTMVEAFKFLSYCQLAKNSLASKKFRDLIRTHRHKLALLYVDSLVMFPFPSPHRKNVSNFDPIRSLIEIFGQKLSTKEYNEWVVRNGYSKQIPIEDQVAGEQCAQYGTEEYMLRATALYKDPNCCQPSASTTVFHALIKLNHKHWPLFQHLVRLLTDPFVYINFMRLTPQKDFVNLLAGAINSDRSRLQCKRLKFSLDGNVPKFINWAKNNTFCDEILIEDVALNHDEELLDLLVTGAQCTSVINTGYYDSSKVIVDFVQKFLDIKSSDEYQAVESIQGKIEGREVIEVLKRNHTKFVVKEERDEEDDH</sequence>
<protein>
    <submittedName>
        <fullName evidence="1">Uncharacterized protein</fullName>
    </submittedName>
</protein>
<organism evidence="1 2">
    <name type="scientific">Ditylenchus destructor</name>
    <dbReference type="NCBI Taxonomy" id="166010"/>
    <lineage>
        <taxon>Eukaryota</taxon>
        <taxon>Metazoa</taxon>
        <taxon>Ecdysozoa</taxon>
        <taxon>Nematoda</taxon>
        <taxon>Chromadorea</taxon>
        <taxon>Rhabditida</taxon>
        <taxon>Tylenchina</taxon>
        <taxon>Tylenchomorpha</taxon>
        <taxon>Sphaerularioidea</taxon>
        <taxon>Anguinidae</taxon>
        <taxon>Anguininae</taxon>
        <taxon>Ditylenchus</taxon>
    </lineage>
</organism>
<accession>A0AAD4MGJ0</accession>
<evidence type="ECO:0000313" key="2">
    <source>
        <dbReference type="Proteomes" id="UP001201812"/>
    </source>
</evidence>
<keyword evidence="2" id="KW-1185">Reference proteome</keyword>
<evidence type="ECO:0000313" key="1">
    <source>
        <dbReference type="EMBL" id="KAI1693041.1"/>
    </source>
</evidence>
<dbReference type="Proteomes" id="UP001201812">
    <property type="component" value="Unassembled WGS sequence"/>
</dbReference>
<dbReference type="AlphaFoldDB" id="A0AAD4MGJ0"/>